<dbReference type="InterPro" id="IPR027417">
    <property type="entry name" value="P-loop_NTPase"/>
</dbReference>
<dbReference type="InterPro" id="IPR044974">
    <property type="entry name" value="Disease_R_plants"/>
</dbReference>
<dbReference type="Pfam" id="PF20160">
    <property type="entry name" value="C-JID"/>
    <property type="match status" value="1"/>
</dbReference>
<dbReference type="InterPro" id="IPR035897">
    <property type="entry name" value="Toll_tir_struct_dom_sf"/>
</dbReference>
<evidence type="ECO:0000256" key="1">
    <source>
        <dbReference type="ARBA" id="ARBA00011982"/>
    </source>
</evidence>
<dbReference type="InterPro" id="IPR002182">
    <property type="entry name" value="NB-ARC"/>
</dbReference>
<dbReference type="SUPFAM" id="SSF52540">
    <property type="entry name" value="P-loop containing nucleoside triphosphate hydrolases"/>
    <property type="match status" value="1"/>
</dbReference>
<evidence type="ECO:0000256" key="2">
    <source>
        <dbReference type="ARBA" id="ARBA00022614"/>
    </source>
</evidence>
<reference evidence="11" key="3">
    <citation type="submission" date="2015-04" db="UniProtKB">
        <authorList>
            <consortium name="EnsemblPlants"/>
        </authorList>
    </citation>
    <scope>IDENTIFICATION</scope>
    <source>
        <strain evidence="11">cv. Jemalong A17</strain>
    </source>
</reference>
<dbReference type="Gene3D" id="1.10.8.430">
    <property type="entry name" value="Helical domain of apoptotic protease-activating factors"/>
    <property type="match status" value="1"/>
</dbReference>
<evidence type="ECO:0000256" key="3">
    <source>
        <dbReference type="ARBA" id="ARBA00022737"/>
    </source>
</evidence>
<dbReference type="GO" id="GO:0006952">
    <property type="term" value="P:defense response"/>
    <property type="evidence" value="ECO:0007669"/>
    <property type="project" value="UniProtKB-KW"/>
</dbReference>
<feature type="domain" description="TIR" evidence="8">
    <location>
        <begin position="60"/>
        <end position="224"/>
    </location>
</feature>
<dbReference type="GO" id="GO:0043531">
    <property type="term" value="F:ADP binding"/>
    <property type="evidence" value="ECO:0007669"/>
    <property type="project" value="InterPro"/>
</dbReference>
<name>G7JKN5_MEDTR</name>
<dbReference type="GO" id="GO:0003677">
    <property type="term" value="F:DNA binding"/>
    <property type="evidence" value="ECO:0007669"/>
    <property type="project" value="UniProtKB-KW"/>
</dbReference>
<dbReference type="OMA" id="RANMTEN"/>
<dbReference type="PRINTS" id="PR00364">
    <property type="entry name" value="DISEASERSIST"/>
</dbReference>
<evidence type="ECO:0000313" key="11">
    <source>
        <dbReference type="EnsemblPlants" id="AES86741"/>
    </source>
</evidence>
<dbReference type="Gene3D" id="3.40.50.10140">
    <property type="entry name" value="Toll/interleukin-1 receptor homology (TIR) domain"/>
    <property type="match status" value="1"/>
</dbReference>
<dbReference type="InterPro" id="IPR042197">
    <property type="entry name" value="Apaf_helical"/>
</dbReference>
<dbReference type="PANTHER" id="PTHR11017:SF263">
    <property type="entry name" value="ADP-RIBOSYL CYCLASE_CYCLIC ADP-RIBOSE HYDROLASE"/>
    <property type="match status" value="1"/>
</dbReference>
<evidence type="ECO:0000313" key="9">
    <source>
        <dbReference type="EMBL" id="AES86741.1"/>
    </source>
</evidence>
<accession>G7JKN5</accession>
<evidence type="ECO:0000259" key="8">
    <source>
        <dbReference type="PROSITE" id="PS50104"/>
    </source>
</evidence>
<dbReference type="EC" id="3.2.2.6" evidence="1"/>
<reference evidence="10" key="4">
    <citation type="journal article" date="2018" name="Nat. Plants">
        <title>Whole-genome landscape of Medicago truncatula symbiotic genes.</title>
        <authorList>
            <person name="Pecrix Y."/>
            <person name="Gamas P."/>
            <person name="Carrere S."/>
        </authorList>
    </citation>
    <scope>NUCLEOTIDE SEQUENCE</scope>
    <source>
        <tissue evidence="10">Leaves</tissue>
    </source>
</reference>
<dbReference type="Pfam" id="PF01582">
    <property type="entry name" value="TIR"/>
    <property type="match status" value="1"/>
</dbReference>
<dbReference type="SUPFAM" id="SSF52200">
    <property type="entry name" value="Toll/Interleukin receptor TIR domain"/>
    <property type="match status" value="1"/>
</dbReference>
<keyword evidence="4" id="KW-0378">Hydrolase</keyword>
<dbReference type="PANTHER" id="PTHR11017">
    <property type="entry name" value="LEUCINE-RICH REPEAT-CONTAINING PROTEIN"/>
    <property type="match status" value="1"/>
</dbReference>
<dbReference type="Pfam" id="PF00560">
    <property type="entry name" value="LRR_1"/>
    <property type="match status" value="1"/>
</dbReference>
<dbReference type="Gene3D" id="3.80.10.10">
    <property type="entry name" value="Ribonuclease Inhibitor"/>
    <property type="match status" value="2"/>
</dbReference>
<evidence type="ECO:0000313" key="12">
    <source>
        <dbReference type="Proteomes" id="UP000002051"/>
    </source>
</evidence>
<reference evidence="9 12" key="2">
    <citation type="journal article" date="2014" name="BMC Genomics">
        <title>An improved genome release (version Mt4.0) for the model legume Medicago truncatula.</title>
        <authorList>
            <person name="Tang H."/>
            <person name="Krishnakumar V."/>
            <person name="Bidwell S."/>
            <person name="Rosen B."/>
            <person name="Chan A."/>
            <person name="Zhou S."/>
            <person name="Gentzbittel L."/>
            <person name="Childs K.L."/>
            <person name="Yandell M."/>
            <person name="Gundlach H."/>
            <person name="Mayer K.F."/>
            <person name="Schwartz D.C."/>
            <person name="Town C.D."/>
        </authorList>
    </citation>
    <scope>GENOME REANNOTATION</scope>
    <source>
        <strain evidence="11 12">cv. Jemalong A17</strain>
    </source>
</reference>
<organism evidence="9 12">
    <name type="scientific">Medicago truncatula</name>
    <name type="common">Barrel medic</name>
    <name type="synonym">Medicago tribuloides</name>
    <dbReference type="NCBI Taxonomy" id="3880"/>
    <lineage>
        <taxon>Eukaryota</taxon>
        <taxon>Viridiplantae</taxon>
        <taxon>Streptophyta</taxon>
        <taxon>Embryophyta</taxon>
        <taxon>Tracheophyta</taxon>
        <taxon>Spermatophyta</taxon>
        <taxon>Magnoliopsida</taxon>
        <taxon>eudicotyledons</taxon>
        <taxon>Gunneridae</taxon>
        <taxon>Pentapetalae</taxon>
        <taxon>rosids</taxon>
        <taxon>fabids</taxon>
        <taxon>Fabales</taxon>
        <taxon>Fabaceae</taxon>
        <taxon>Papilionoideae</taxon>
        <taxon>50 kb inversion clade</taxon>
        <taxon>NPAAA clade</taxon>
        <taxon>Hologalegina</taxon>
        <taxon>IRL clade</taxon>
        <taxon>Trifolieae</taxon>
        <taxon>Medicago</taxon>
    </lineage>
</organism>
<keyword evidence="2" id="KW-0433">Leucine-rich repeat</keyword>
<dbReference type="InterPro" id="IPR001611">
    <property type="entry name" value="Leu-rich_rpt"/>
</dbReference>
<dbReference type="InterPro" id="IPR058192">
    <property type="entry name" value="WHD_ROQ1-like"/>
</dbReference>
<protein>
    <recommendedName>
        <fullName evidence="1">ADP-ribosyl cyclase/cyclic ADP-ribose hydrolase</fullName>
        <ecNumber evidence="1">3.2.2.6</ecNumber>
    </recommendedName>
</protein>
<dbReference type="Proteomes" id="UP000002051">
    <property type="component" value="Chromosome 4"/>
</dbReference>
<proteinExistence type="predicted"/>
<dbReference type="InterPro" id="IPR036390">
    <property type="entry name" value="WH_DNA-bd_sf"/>
</dbReference>
<dbReference type="EMBL" id="PSQE01000004">
    <property type="protein sequence ID" value="RHN58722.1"/>
    <property type="molecule type" value="Genomic_DNA"/>
</dbReference>
<dbReference type="Pfam" id="PF00931">
    <property type="entry name" value="NB-ARC"/>
    <property type="match status" value="1"/>
</dbReference>
<dbReference type="FunFam" id="3.40.50.10140:FF:000007">
    <property type="entry name" value="Disease resistance protein (TIR-NBS-LRR class)"/>
    <property type="match status" value="1"/>
</dbReference>
<dbReference type="InterPro" id="IPR045344">
    <property type="entry name" value="C-JID"/>
</dbReference>
<keyword evidence="3" id="KW-0677">Repeat</keyword>
<dbReference type="GO" id="GO:0061809">
    <property type="term" value="F:NAD+ nucleosidase activity, cyclic ADP-ribose generating"/>
    <property type="evidence" value="ECO:0007669"/>
    <property type="project" value="UniProtKB-EC"/>
</dbReference>
<dbReference type="SUPFAM" id="SSF46785">
    <property type="entry name" value="Winged helix' DNA-binding domain"/>
    <property type="match status" value="1"/>
</dbReference>
<dbReference type="AlphaFoldDB" id="G7JKN5"/>
<keyword evidence="10" id="KW-0238">DNA-binding</keyword>
<dbReference type="InterPro" id="IPR032675">
    <property type="entry name" value="LRR_dom_sf"/>
</dbReference>
<reference evidence="9 12" key="1">
    <citation type="journal article" date="2011" name="Nature">
        <title>The Medicago genome provides insight into the evolution of rhizobial symbioses.</title>
        <authorList>
            <person name="Young N.D."/>
            <person name="Debelle F."/>
            <person name="Oldroyd G.E."/>
            <person name="Geurts R."/>
            <person name="Cannon S.B."/>
            <person name="Udvardi M.K."/>
            <person name="Benedito V.A."/>
            <person name="Mayer K.F."/>
            <person name="Gouzy J."/>
            <person name="Schoof H."/>
            <person name="Van de Peer Y."/>
            <person name="Proost S."/>
            <person name="Cook D.R."/>
            <person name="Meyers B.C."/>
            <person name="Spannagl M."/>
            <person name="Cheung F."/>
            <person name="De Mita S."/>
            <person name="Krishnakumar V."/>
            <person name="Gundlach H."/>
            <person name="Zhou S."/>
            <person name="Mudge J."/>
            <person name="Bharti A.K."/>
            <person name="Murray J.D."/>
            <person name="Naoumkina M.A."/>
            <person name="Rosen B."/>
            <person name="Silverstein K.A."/>
            <person name="Tang H."/>
            <person name="Rombauts S."/>
            <person name="Zhao P.X."/>
            <person name="Zhou P."/>
            <person name="Barbe V."/>
            <person name="Bardou P."/>
            <person name="Bechner M."/>
            <person name="Bellec A."/>
            <person name="Berger A."/>
            <person name="Berges H."/>
            <person name="Bidwell S."/>
            <person name="Bisseling T."/>
            <person name="Choisne N."/>
            <person name="Couloux A."/>
            <person name="Denny R."/>
            <person name="Deshpande S."/>
            <person name="Dai X."/>
            <person name="Doyle J.J."/>
            <person name="Dudez A.M."/>
            <person name="Farmer A.D."/>
            <person name="Fouteau S."/>
            <person name="Franken C."/>
            <person name="Gibelin C."/>
            <person name="Gish J."/>
            <person name="Goldstein S."/>
            <person name="Gonzalez A.J."/>
            <person name="Green P.J."/>
            <person name="Hallab A."/>
            <person name="Hartog M."/>
            <person name="Hua A."/>
            <person name="Humphray S.J."/>
            <person name="Jeong D.H."/>
            <person name="Jing Y."/>
            <person name="Jocker A."/>
            <person name="Kenton S.M."/>
            <person name="Kim D.J."/>
            <person name="Klee K."/>
            <person name="Lai H."/>
            <person name="Lang C."/>
            <person name="Lin S."/>
            <person name="Macmil S.L."/>
            <person name="Magdelenat G."/>
            <person name="Matthews L."/>
            <person name="McCorrison J."/>
            <person name="Monaghan E.L."/>
            <person name="Mun J.H."/>
            <person name="Najar F.Z."/>
            <person name="Nicholson C."/>
            <person name="Noirot C."/>
            <person name="O'Bleness M."/>
            <person name="Paule C.R."/>
            <person name="Poulain J."/>
            <person name="Prion F."/>
            <person name="Qin B."/>
            <person name="Qu C."/>
            <person name="Retzel E.F."/>
            <person name="Riddle C."/>
            <person name="Sallet E."/>
            <person name="Samain S."/>
            <person name="Samson N."/>
            <person name="Sanders I."/>
            <person name="Saurat O."/>
            <person name="Scarpelli C."/>
            <person name="Schiex T."/>
            <person name="Segurens B."/>
            <person name="Severin A.J."/>
            <person name="Sherrier D.J."/>
            <person name="Shi R."/>
            <person name="Sims S."/>
            <person name="Singer S.R."/>
            <person name="Sinharoy S."/>
            <person name="Sterck L."/>
            <person name="Viollet A."/>
            <person name="Wang B.B."/>
            <person name="Wang K."/>
            <person name="Wang M."/>
            <person name="Wang X."/>
            <person name="Warfsmann J."/>
            <person name="Weissenbach J."/>
            <person name="White D.D."/>
            <person name="White J.D."/>
            <person name="Wiley G.B."/>
            <person name="Wincker P."/>
            <person name="Xing Y."/>
            <person name="Yang L."/>
            <person name="Yao Z."/>
            <person name="Ying F."/>
            <person name="Zhai J."/>
            <person name="Zhou L."/>
            <person name="Zuber A."/>
            <person name="Denarie J."/>
            <person name="Dixon R.A."/>
            <person name="May G.D."/>
            <person name="Schwartz D.C."/>
            <person name="Rogers J."/>
            <person name="Quetier F."/>
            <person name="Town C.D."/>
            <person name="Roe B.A."/>
        </authorList>
    </citation>
    <scope>NUCLEOTIDE SEQUENCE [LARGE SCALE GENOMIC DNA]</scope>
    <source>
        <strain evidence="9">A17</strain>
        <strain evidence="11 12">cv. Jemalong A17</strain>
    </source>
</reference>
<dbReference type="EMBL" id="CM001220">
    <property type="protein sequence ID" value="AES86741.1"/>
    <property type="molecule type" value="Genomic_DNA"/>
</dbReference>
<evidence type="ECO:0000256" key="6">
    <source>
        <dbReference type="ARBA" id="ARBA00023027"/>
    </source>
</evidence>
<gene>
    <name evidence="11" type="primary">11417876</name>
    <name evidence="9" type="ordered locus">MTR_4g014320</name>
    <name evidence="10" type="ORF">MtrunA17_Chr4g0005391</name>
</gene>
<keyword evidence="6" id="KW-0520">NAD</keyword>
<evidence type="ECO:0000256" key="4">
    <source>
        <dbReference type="ARBA" id="ARBA00022801"/>
    </source>
</evidence>
<dbReference type="PROSITE" id="PS50104">
    <property type="entry name" value="TIR"/>
    <property type="match status" value="1"/>
</dbReference>
<dbReference type="Proteomes" id="UP000265566">
    <property type="component" value="Chromosome 4"/>
</dbReference>
<evidence type="ECO:0000256" key="7">
    <source>
        <dbReference type="ARBA" id="ARBA00047304"/>
    </source>
</evidence>
<sequence length="1087" mass="124705">MMHGFVLRRYVTATVDSILKIGRFSCRNSLLNCETLYSKKTCLWPYISSQFSSISIIATTKYDVFVSFRGKDIRGDFLSHLIEALRRKKIKAFVDDELKRGDEILQSLVRGIEGSLISLIIFSQDYASSRWCLEELVTILQCREKYGQIVVPIFYGIDPADVRYQMKSYENAFVEHQRVYSSTKVQIWRHALNKSANLSGIKSSDFRNDVQLLKEIIKCVSMNLNNKHLISSKGLIGIGKQIAHLISLLSLDSQDVRIVGIWGMGGIGKTTLAEEVFHQLQTEYEGCCFLENIREESAKHGMLFLKEKLFSALLDEDVKVDTANRLPHYVKTRISRMKALIVLDDVNDFDQMEILAGDHDLFGFGSRVIITTRDKQMLSQDVDDIYEVGALDFDKSLELFNLNAFKVKELEIEYYELTKRVVNYAKGIPLVLKVLAHLLRGKDKLVWESQLDKLKKMPSKKVQDVTRLSYDDLDRKEKKIFSDLACFFNGSNLKVDYIKFLLKDSESDNSVASGLERLKDKGLISFSKDNVISMHDIIQEMGREIVRQESNGDPGSCSRLWDDDVYEVLKNDTGTEAIRSIWMQLPTLRKLKLSPSTFANMRNLQFLYVPSTCDQDGFDLLPQGLHSLPPELRYLSWMHYPLKSLPDEFSAEKLVILDLSYSRVEKLWHGVQNLLNLKEVKLFFSRYLKELPDFSKALNLEVLDIHFCSQLTSVHPSILSLEKLEKLDLSHCTSLTELTSDTHTSSLRYLNLKFCKNIRKFSVTSVNMTELDLRYTQVNTLPASFGCQSKLEILHLGNCSIENFPSCFKNLIKLQYLEVRYCQKLQNLPVLPPSLEILLAQECTALKTVLFPSIAEQFKENRKRVVFANCLKLDEHSLANIVFNAQINITKFAYQHVSASRDEFHNKFNNYNEDDSHQALYVYPGSCVPDWFEYKTTTDYVAIDLPSSTSHSRFLGYIFCFVLGGNRLIVDMLKFNITLCVEGQGKEEDYFELYISRPSSIIVSDHVFMIYDQQCSCYLNSKAKDITRFKIKVTTRLSSMHPRSYSDICMVLKGFGVNIIDTSADHNFIQMMGLPDSTRNISSGIEM</sequence>
<dbReference type="PaxDb" id="3880-AES86741"/>
<dbReference type="InterPro" id="IPR000157">
    <property type="entry name" value="TIR_dom"/>
</dbReference>
<keyword evidence="5" id="KW-0611">Plant defense</keyword>
<dbReference type="Pfam" id="PF23282">
    <property type="entry name" value="WHD_ROQ1"/>
    <property type="match status" value="1"/>
</dbReference>
<evidence type="ECO:0000256" key="5">
    <source>
        <dbReference type="ARBA" id="ARBA00022821"/>
    </source>
</evidence>
<keyword evidence="12" id="KW-1185">Reference proteome</keyword>
<dbReference type="Gene3D" id="1.10.10.10">
    <property type="entry name" value="Winged helix-like DNA-binding domain superfamily/Winged helix DNA-binding domain"/>
    <property type="match status" value="1"/>
</dbReference>
<dbReference type="SUPFAM" id="SSF52058">
    <property type="entry name" value="L domain-like"/>
    <property type="match status" value="1"/>
</dbReference>
<dbReference type="GO" id="GO:0007165">
    <property type="term" value="P:signal transduction"/>
    <property type="evidence" value="ECO:0007669"/>
    <property type="project" value="InterPro"/>
</dbReference>
<dbReference type="Gene3D" id="3.40.50.300">
    <property type="entry name" value="P-loop containing nucleotide triphosphate hydrolases"/>
    <property type="match status" value="1"/>
</dbReference>
<dbReference type="Gramene" id="rna20656">
    <property type="protein sequence ID" value="RHN58722.1"/>
    <property type="gene ID" value="gene20656"/>
</dbReference>
<dbReference type="SMART" id="SM00255">
    <property type="entry name" value="TIR"/>
    <property type="match status" value="1"/>
</dbReference>
<evidence type="ECO:0000313" key="10">
    <source>
        <dbReference type="EMBL" id="RHN58722.1"/>
    </source>
</evidence>
<dbReference type="KEGG" id="mtr:11417876"/>
<dbReference type="HOGENOM" id="CLU_001561_0_0_1"/>
<dbReference type="InterPro" id="IPR036388">
    <property type="entry name" value="WH-like_DNA-bd_sf"/>
</dbReference>
<comment type="catalytic activity">
    <reaction evidence="7">
        <text>NAD(+) + H2O = ADP-D-ribose + nicotinamide + H(+)</text>
        <dbReference type="Rhea" id="RHEA:16301"/>
        <dbReference type="ChEBI" id="CHEBI:15377"/>
        <dbReference type="ChEBI" id="CHEBI:15378"/>
        <dbReference type="ChEBI" id="CHEBI:17154"/>
        <dbReference type="ChEBI" id="CHEBI:57540"/>
        <dbReference type="ChEBI" id="CHEBI:57967"/>
        <dbReference type="EC" id="3.2.2.6"/>
    </reaction>
    <physiologicalReaction direction="left-to-right" evidence="7">
        <dbReference type="Rhea" id="RHEA:16302"/>
    </physiologicalReaction>
</comment>
<dbReference type="OrthoDB" id="1357022at2759"/>
<dbReference type="EnsemblPlants" id="AES86741">
    <property type="protein sequence ID" value="AES86741"/>
    <property type="gene ID" value="MTR_4g014320"/>
</dbReference>